<dbReference type="HOGENOM" id="CLU_212068_0_0_0"/>
<dbReference type="AlphaFoldDB" id="H1PWF0"/>
<dbReference type="EMBL" id="AGWJ02000022">
    <property type="protein sequence ID" value="EHO79481.1"/>
    <property type="molecule type" value="Genomic_DNA"/>
</dbReference>
<dbReference type="PATRIC" id="fig|457404.5.peg.2414"/>
<protein>
    <submittedName>
        <fullName evidence="1">Uncharacterized protein</fullName>
    </submittedName>
</protein>
<evidence type="ECO:0000313" key="1">
    <source>
        <dbReference type="EMBL" id="EHO79481.1"/>
    </source>
</evidence>
<organism evidence="1 2">
    <name type="scientific">Fusobacterium ulcerans 12-1B</name>
    <dbReference type="NCBI Taxonomy" id="457404"/>
    <lineage>
        <taxon>Bacteria</taxon>
        <taxon>Fusobacteriati</taxon>
        <taxon>Fusobacteriota</taxon>
        <taxon>Fusobacteriia</taxon>
        <taxon>Fusobacteriales</taxon>
        <taxon>Fusobacteriaceae</taxon>
        <taxon>Fusobacterium</taxon>
    </lineage>
</organism>
<dbReference type="RefSeq" id="WP_008698536.1">
    <property type="nucleotide sequence ID" value="NZ_KE161009.1"/>
</dbReference>
<proteinExistence type="predicted"/>
<dbReference type="BioCyc" id="FSP457404-HMP:GTSQ-2769-MONOMER"/>
<comment type="caution">
    <text evidence="1">The sequence shown here is derived from an EMBL/GenBank/DDBJ whole genome shotgun (WGS) entry which is preliminary data.</text>
</comment>
<reference evidence="1 2" key="1">
    <citation type="submission" date="2012-07" db="EMBL/GenBank/DDBJ databases">
        <title>The Genome Sequence of Fusobacterium ulcerans 12_1B.</title>
        <authorList>
            <consortium name="The Broad Institute Genome Sequencing Platform"/>
            <person name="Earl A."/>
            <person name="Ward D."/>
            <person name="Feldgarden M."/>
            <person name="Gevers D."/>
            <person name="Strauss J."/>
            <person name="Ambrose C.E."/>
            <person name="Allen-Vercoe E."/>
            <person name="Walker B."/>
            <person name="Young S.K."/>
            <person name="Zeng Q."/>
            <person name="Gargeya S."/>
            <person name="Fitzgerald M."/>
            <person name="Haas B."/>
            <person name="Abouelleil A."/>
            <person name="Alvarado L."/>
            <person name="Arachchi H.M."/>
            <person name="Berlin A.M."/>
            <person name="Chapman S.B."/>
            <person name="Goldberg J."/>
            <person name="Griggs A."/>
            <person name="Gujja S."/>
            <person name="Hansen M."/>
            <person name="Howarth C."/>
            <person name="Imamovic A."/>
            <person name="Larimer J."/>
            <person name="McCowen C."/>
            <person name="Montmayeur A."/>
            <person name="Murphy C."/>
            <person name="Neiman D."/>
            <person name="Pearson M."/>
            <person name="Priest M."/>
            <person name="Roberts A."/>
            <person name="Saif S."/>
            <person name="Shea T."/>
            <person name="Sisk P."/>
            <person name="Sykes S."/>
            <person name="Wortman J."/>
            <person name="Nusbaum C."/>
            <person name="Birren B."/>
        </authorList>
    </citation>
    <scope>NUCLEOTIDE SEQUENCE [LARGE SCALE GENOMIC DNA]</scope>
    <source>
        <strain evidence="1 2">12_1B</strain>
    </source>
</reference>
<dbReference type="Proteomes" id="UP000003233">
    <property type="component" value="Unassembled WGS sequence"/>
</dbReference>
<keyword evidence="2" id="KW-1185">Reference proteome</keyword>
<gene>
    <name evidence="1" type="ORF">HMPREF0402_02743</name>
</gene>
<evidence type="ECO:0000313" key="2">
    <source>
        <dbReference type="Proteomes" id="UP000003233"/>
    </source>
</evidence>
<sequence>MSLTDIKIMALKKNLTMTELAKMLSLNRRTMYLKIKKQDKEVILAIKNFLS</sequence>
<name>H1PWF0_9FUSO</name>
<accession>H1PWF0</accession>